<feature type="region of interest" description="Disordered" evidence="1">
    <location>
        <begin position="180"/>
        <end position="212"/>
    </location>
</feature>
<sequence>MTMHHDTHIAVPPTAGGDRRAVLLGALGLDGVTADPQLDAFATQLAAAAGVPYAMVNLVGPDQQRFVGLCTPPDDQQLPPVDRQMSLEHGYCPEVVRRRKALPLPDVCAHPRFSANAVVDLIGIRTYAGAPLIYQGGVLGTVCFVGREPRPQSVGRDYLELIKSHRDAVLDYLVTRAATAPPALPGPATALTGRREPRPDAARPHHGPAPQR</sequence>
<protein>
    <submittedName>
        <fullName evidence="3">GAF domain-containing protein</fullName>
    </submittedName>
</protein>
<evidence type="ECO:0000259" key="2">
    <source>
        <dbReference type="Pfam" id="PF01590"/>
    </source>
</evidence>
<gene>
    <name evidence="3" type="ORF">K7472_20895</name>
</gene>
<dbReference type="SUPFAM" id="SSF55781">
    <property type="entry name" value="GAF domain-like"/>
    <property type="match status" value="1"/>
</dbReference>
<dbReference type="EMBL" id="JAINVZ010000015">
    <property type="protein sequence ID" value="MBY8887278.1"/>
    <property type="molecule type" value="Genomic_DNA"/>
</dbReference>
<feature type="compositionally biased region" description="Basic and acidic residues" evidence="1">
    <location>
        <begin position="193"/>
        <end position="203"/>
    </location>
</feature>
<feature type="compositionally biased region" description="Low complexity" evidence="1">
    <location>
        <begin position="180"/>
        <end position="192"/>
    </location>
</feature>
<reference evidence="3 4" key="1">
    <citation type="submission" date="2021-08" db="EMBL/GenBank/DDBJ databases">
        <title>Streptomyces sp. PTM05 isolated from lichen.</title>
        <authorList>
            <person name="Somphong A."/>
            <person name="Phongsopitanun W."/>
            <person name="Tanasupawat S."/>
        </authorList>
    </citation>
    <scope>NUCLEOTIDE SEQUENCE [LARGE SCALE GENOMIC DNA]</scope>
    <source>
        <strain evidence="3 4">Ptm05</strain>
    </source>
</reference>
<dbReference type="PANTHER" id="PTHR43102">
    <property type="entry name" value="SLR1143 PROTEIN"/>
    <property type="match status" value="1"/>
</dbReference>
<proteinExistence type="predicted"/>
<dbReference type="RefSeq" id="WP_222980021.1">
    <property type="nucleotide sequence ID" value="NZ_JAINVZ010000015.1"/>
</dbReference>
<evidence type="ECO:0000256" key="1">
    <source>
        <dbReference type="SAM" id="MobiDB-lite"/>
    </source>
</evidence>
<dbReference type="InterPro" id="IPR029016">
    <property type="entry name" value="GAF-like_dom_sf"/>
</dbReference>
<comment type="caution">
    <text evidence="3">The sequence shown here is derived from an EMBL/GenBank/DDBJ whole genome shotgun (WGS) entry which is preliminary data.</text>
</comment>
<dbReference type="Pfam" id="PF01590">
    <property type="entry name" value="GAF"/>
    <property type="match status" value="1"/>
</dbReference>
<organism evidence="3 4">
    <name type="scientific">Streptantibioticus parmotrematis</name>
    <dbReference type="NCBI Taxonomy" id="2873249"/>
    <lineage>
        <taxon>Bacteria</taxon>
        <taxon>Bacillati</taxon>
        <taxon>Actinomycetota</taxon>
        <taxon>Actinomycetes</taxon>
        <taxon>Kitasatosporales</taxon>
        <taxon>Streptomycetaceae</taxon>
        <taxon>Streptantibioticus</taxon>
    </lineage>
</organism>
<dbReference type="Gene3D" id="3.30.450.40">
    <property type="match status" value="1"/>
</dbReference>
<dbReference type="PANTHER" id="PTHR43102:SF2">
    <property type="entry name" value="GAF DOMAIN-CONTAINING PROTEIN"/>
    <property type="match status" value="1"/>
</dbReference>
<dbReference type="InterPro" id="IPR003018">
    <property type="entry name" value="GAF"/>
</dbReference>
<keyword evidence="4" id="KW-1185">Reference proteome</keyword>
<feature type="domain" description="GAF" evidence="2">
    <location>
        <begin position="38"/>
        <end position="162"/>
    </location>
</feature>
<accession>A0ABS7QVM5</accession>
<name>A0ABS7QVM5_9ACTN</name>
<dbReference type="Proteomes" id="UP001198565">
    <property type="component" value="Unassembled WGS sequence"/>
</dbReference>
<evidence type="ECO:0000313" key="4">
    <source>
        <dbReference type="Proteomes" id="UP001198565"/>
    </source>
</evidence>
<evidence type="ECO:0000313" key="3">
    <source>
        <dbReference type="EMBL" id="MBY8887278.1"/>
    </source>
</evidence>